<dbReference type="InParanoid" id="A0A1Z5SNH8"/>
<evidence type="ECO:0000313" key="3">
    <source>
        <dbReference type="Proteomes" id="UP000194280"/>
    </source>
</evidence>
<dbReference type="PROSITE" id="PS50280">
    <property type="entry name" value="SET"/>
    <property type="match status" value="1"/>
</dbReference>
<dbReference type="FunCoup" id="A0A1Z5SNH8">
    <property type="interactions" value="115"/>
</dbReference>
<dbReference type="GO" id="GO:0005634">
    <property type="term" value="C:nucleus"/>
    <property type="evidence" value="ECO:0007669"/>
    <property type="project" value="TreeGrafter"/>
</dbReference>
<dbReference type="PANTHER" id="PTHR12197:SF294">
    <property type="entry name" value="POTENTIAL PROTEIN LYSINE METHYLTRANSFERASE SET6"/>
    <property type="match status" value="1"/>
</dbReference>
<dbReference type="SUPFAM" id="SSF82199">
    <property type="entry name" value="SET domain"/>
    <property type="match status" value="1"/>
</dbReference>
<dbReference type="PANTHER" id="PTHR12197">
    <property type="entry name" value="HISTONE-LYSINE N-METHYLTRANSFERASE SMYD"/>
    <property type="match status" value="1"/>
</dbReference>
<dbReference type="Gene3D" id="2.170.270.10">
    <property type="entry name" value="SET domain"/>
    <property type="match status" value="2"/>
</dbReference>
<dbReference type="Proteomes" id="UP000194280">
    <property type="component" value="Unassembled WGS sequence"/>
</dbReference>
<accession>A0A1Z5SNH8</accession>
<dbReference type="Gene3D" id="1.10.220.160">
    <property type="match status" value="1"/>
</dbReference>
<dbReference type="CDD" id="cd20071">
    <property type="entry name" value="SET_SMYD"/>
    <property type="match status" value="1"/>
</dbReference>
<dbReference type="OrthoDB" id="1028014at2759"/>
<dbReference type="InterPro" id="IPR050869">
    <property type="entry name" value="H3K4_H4K5_MeTrfase"/>
</dbReference>
<evidence type="ECO:0000313" key="2">
    <source>
        <dbReference type="EMBL" id="OTA22386.1"/>
    </source>
</evidence>
<dbReference type="VEuPathDB" id="FungiDB:BTJ68_14056"/>
<dbReference type="EMBL" id="MUNK01000375">
    <property type="protein sequence ID" value="OTA22386.1"/>
    <property type="molecule type" value="Genomic_DNA"/>
</dbReference>
<dbReference type="Pfam" id="PF00856">
    <property type="entry name" value="SET"/>
    <property type="match status" value="1"/>
</dbReference>
<evidence type="ECO:0000259" key="1">
    <source>
        <dbReference type="PROSITE" id="PS50280"/>
    </source>
</evidence>
<dbReference type="InterPro" id="IPR046341">
    <property type="entry name" value="SET_dom_sf"/>
</dbReference>
<sequence length="344" mass="38772">MSPPVSDYFHVQDIPGAGRGVIASSRIPVGTVIFDSEPPAAHVIFRQYRKEVCAYCFRYDRGRTLPVRDAGVGKVFCDVNCHEKWQRKEDDLGVAAWQALQNFTQVNSKAVEDTWSEAPKTGKPDAENVSKHWTEVAQQVDALGKQTTKRSNNKNGSSKALKPFMKQINPDILGLFLSGVVFHHRQPEDWKSEVLSLAMDHAPYRSVEDLEAHCNGFVQLHSILPPELQSSCTADLCRVIAEAGSHNAFGIRSGSEDGEEYMGWAIYPSASYFNHSCSPNLMKRRVGSAWEFWTAWELEEGKQCCISYLGGDEKDLSLTERRQRLKEAWEFECMCERCQQEAAE</sequence>
<gene>
    <name evidence="2" type="ORF">BTJ68_14056</name>
</gene>
<dbReference type="AlphaFoldDB" id="A0A1Z5SNH8"/>
<comment type="caution">
    <text evidence="2">The sequence shown here is derived from an EMBL/GenBank/DDBJ whole genome shotgun (WGS) entry which is preliminary data.</text>
</comment>
<dbReference type="Gene3D" id="6.10.140.2220">
    <property type="match status" value="1"/>
</dbReference>
<reference evidence="2 3" key="1">
    <citation type="submission" date="2017-01" db="EMBL/GenBank/DDBJ databases">
        <title>The recent genome duplication of the halophilic yeast Hortaea werneckii: insights from long-read sequencing.</title>
        <authorList>
            <person name="Sinha S."/>
            <person name="Flibotte S."/>
            <person name="Neira M."/>
            <person name="Lenassi M."/>
            <person name="Gostincar C."/>
            <person name="Stajich J.E."/>
            <person name="Nislow C.E."/>
        </authorList>
    </citation>
    <scope>NUCLEOTIDE SEQUENCE [LARGE SCALE GENOMIC DNA]</scope>
    <source>
        <strain evidence="2 3">EXF-2000</strain>
    </source>
</reference>
<protein>
    <recommendedName>
        <fullName evidence="1">SET domain-containing protein</fullName>
    </recommendedName>
</protein>
<keyword evidence="3" id="KW-1185">Reference proteome</keyword>
<name>A0A1Z5SNH8_HORWE</name>
<proteinExistence type="predicted"/>
<dbReference type="STRING" id="1157616.A0A1Z5SNH8"/>
<organism evidence="2 3">
    <name type="scientific">Hortaea werneckii EXF-2000</name>
    <dbReference type="NCBI Taxonomy" id="1157616"/>
    <lineage>
        <taxon>Eukaryota</taxon>
        <taxon>Fungi</taxon>
        <taxon>Dikarya</taxon>
        <taxon>Ascomycota</taxon>
        <taxon>Pezizomycotina</taxon>
        <taxon>Dothideomycetes</taxon>
        <taxon>Dothideomycetidae</taxon>
        <taxon>Mycosphaerellales</taxon>
        <taxon>Teratosphaeriaceae</taxon>
        <taxon>Hortaea</taxon>
    </lineage>
</organism>
<dbReference type="InterPro" id="IPR001214">
    <property type="entry name" value="SET_dom"/>
</dbReference>
<feature type="domain" description="SET" evidence="1">
    <location>
        <begin position="3"/>
        <end position="309"/>
    </location>
</feature>